<name>A0A8S2CRN1_9BILA</name>
<dbReference type="EMBL" id="CAJNOK010000335">
    <property type="protein sequence ID" value="CAF0745987.1"/>
    <property type="molecule type" value="Genomic_DNA"/>
</dbReference>
<gene>
    <name evidence="1" type="ORF">OVA965_LOCUS1723</name>
    <name evidence="2" type="ORF">TMI583_LOCUS1723</name>
</gene>
<dbReference type="Proteomes" id="UP000677228">
    <property type="component" value="Unassembled WGS sequence"/>
</dbReference>
<organism evidence="1 3">
    <name type="scientific">Didymodactylos carnosus</name>
    <dbReference type="NCBI Taxonomy" id="1234261"/>
    <lineage>
        <taxon>Eukaryota</taxon>
        <taxon>Metazoa</taxon>
        <taxon>Spiralia</taxon>
        <taxon>Gnathifera</taxon>
        <taxon>Rotifera</taxon>
        <taxon>Eurotatoria</taxon>
        <taxon>Bdelloidea</taxon>
        <taxon>Philodinida</taxon>
        <taxon>Philodinidae</taxon>
        <taxon>Didymodactylos</taxon>
    </lineage>
</organism>
<comment type="caution">
    <text evidence="1">The sequence shown here is derived from an EMBL/GenBank/DDBJ whole genome shotgun (WGS) entry which is preliminary data.</text>
</comment>
<accession>A0A8S2CRN1</accession>
<dbReference type="EMBL" id="CAJOBA010000335">
    <property type="protein sequence ID" value="CAF3523962.1"/>
    <property type="molecule type" value="Genomic_DNA"/>
</dbReference>
<dbReference type="Proteomes" id="UP000682733">
    <property type="component" value="Unassembled WGS sequence"/>
</dbReference>
<dbReference type="AlphaFoldDB" id="A0A8S2CRN1"/>
<sequence length="288" mass="31258">MDVPSISEPQDIELTLSFSKGKAKKEAKLKAIVGSHQENTVQNMADVQAFANQFSGAGTSAEKNFTVKVSVTKGSQTVNLNFIANIVEDQTIAEEFEAKANEFMTFFAKTQDVNAVAFAGIKLAYNRLIEDEEATSGDKTADFHKVLAATLDEPAGLPAIEGKIHLTNFGAEQIGDPYGLTTNSTETISIELRARDNSETPIKLDISFTISTSAPTREQYGYSFMLPKKVFEIGINKITSPFFNFNGANAILTTGEHGVIKAVFDISFSGRDKGFEGEDVAFSKPIGW</sequence>
<evidence type="ECO:0000313" key="1">
    <source>
        <dbReference type="EMBL" id="CAF0745987.1"/>
    </source>
</evidence>
<proteinExistence type="predicted"/>
<protein>
    <submittedName>
        <fullName evidence="1">Uncharacterized protein</fullName>
    </submittedName>
</protein>
<reference evidence="1" key="1">
    <citation type="submission" date="2021-02" db="EMBL/GenBank/DDBJ databases">
        <authorList>
            <person name="Nowell W R."/>
        </authorList>
    </citation>
    <scope>NUCLEOTIDE SEQUENCE</scope>
</reference>
<evidence type="ECO:0000313" key="2">
    <source>
        <dbReference type="EMBL" id="CAF3523962.1"/>
    </source>
</evidence>
<evidence type="ECO:0000313" key="3">
    <source>
        <dbReference type="Proteomes" id="UP000677228"/>
    </source>
</evidence>